<organism evidence="1 2">
    <name type="scientific">Dimargaris verticillata</name>
    <dbReference type="NCBI Taxonomy" id="2761393"/>
    <lineage>
        <taxon>Eukaryota</taxon>
        <taxon>Fungi</taxon>
        <taxon>Fungi incertae sedis</taxon>
        <taxon>Zoopagomycota</taxon>
        <taxon>Kickxellomycotina</taxon>
        <taxon>Dimargaritomycetes</taxon>
        <taxon>Dimargaritales</taxon>
        <taxon>Dimargaritaceae</taxon>
        <taxon>Dimargaris</taxon>
    </lineage>
</organism>
<gene>
    <name evidence="1" type="ORF">H4R34_006045</name>
</gene>
<evidence type="ECO:0000313" key="2">
    <source>
        <dbReference type="Proteomes" id="UP001151582"/>
    </source>
</evidence>
<proteinExistence type="predicted"/>
<sequence length="133" mass="14405">VNRYAVLYSTPLSRENAVADVHWYHRGDIVVDLSHLRSTFEEKALDSPESPITRAPAVQERLQSRLHNAGYPTASSDATPKGALDDAYAVALVPNSEQDPISGVLAVVSPLCVLTAPDTVPEKWALHFNAEGT</sequence>
<name>A0A9W8AXV8_9FUNG</name>
<accession>A0A9W8AXV8</accession>
<evidence type="ECO:0000313" key="1">
    <source>
        <dbReference type="EMBL" id="KAJ1970484.1"/>
    </source>
</evidence>
<dbReference type="Proteomes" id="UP001151582">
    <property type="component" value="Unassembled WGS sequence"/>
</dbReference>
<reference evidence="1" key="1">
    <citation type="submission" date="2022-07" db="EMBL/GenBank/DDBJ databases">
        <title>Phylogenomic reconstructions and comparative analyses of Kickxellomycotina fungi.</title>
        <authorList>
            <person name="Reynolds N.K."/>
            <person name="Stajich J.E."/>
            <person name="Barry K."/>
            <person name="Grigoriev I.V."/>
            <person name="Crous P."/>
            <person name="Smith M.E."/>
        </authorList>
    </citation>
    <scope>NUCLEOTIDE SEQUENCE</scope>
    <source>
        <strain evidence="1">RSA 567</strain>
    </source>
</reference>
<protein>
    <submittedName>
        <fullName evidence="1">Uncharacterized protein</fullName>
    </submittedName>
</protein>
<dbReference type="AlphaFoldDB" id="A0A9W8AXV8"/>
<dbReference type="EMBL" id="JANBQB010001750">
    <property type="protein sequence ID" value="KAJ1970484.1"/>
    <property type="molecule type" value="Genomic_DNA"/>
</dbReference>
<comment type="caution">
    <text evidence="1">The sequence shown here is derived from an EMBL/GenBank/DDBJ whole genome shotgun (WGS) entry which is preliminary data.</text>
</comment>
<feature type="non-terminal residue" evidence="1">
    <location>
        <position position="1"/>
    </location>
</feature>
<keyword evidence="2" id="KW-1185">Reference proteome</keyword>